<gene>
    <name evidence="2" type="ORF">EXIGLDRAFT_761750</name>
</gene>
<protein>
    <recommendedName>
        <fullName evidence="1">DUF6699 domain-containing protein</fullName>
    </recommendedName>
</protein>
<reference evidence="2 3" key="1">
    <citation type="journal article" date="2016" name="Mol. Biol. Evol.">
        <title>Comparative Genomics of Early-Diverging Mushroom-Forming Fungi Provides Insights into the Origins of Lignocellulose Decay Capabilities.</title>
        <authorList>
            <person name="Nagy L.G."/>
            <person name="Riley R."/>
            <person name="Tritt A."/>
            <person name="Adam C."/>
            <person name="Daum C."/>
            <person name="Floudas D."/>
            <person name="Sun H."/>
            <person name="Yadav J.S."/>
            <person name="Pangilinan J."/>
            <person name="Larsson K.H."/>
            <person name="Matsuura K."/>
            <person name="Barry K."/>
            <person name="Labutti K."/>
            <person name="Kuo R."/>
            <person name="Ohm R.A."/>
            <person name="Bhattacharya S.S."/>
            <person name="Shirouzu T."/>
            <person name="Yoshinaga Y."/>
            <person name="Martin F.M."/>
            <person name="Grigoriev I.V."/>
            <person name="Hibbett D.S."/>
        </authorList>
    </citation>
    <scope>NUCLEOTIDE SEQUENCE [LARGE SCALE GENOMIC DNA]</scope>
    <source>
        <strain evidence="2 3">HHB12029</strain>
    </source>
</reference>
<evidence type="ECO:0000259" key="1">
    <source>
        <dbReference type="Pfam" id="PF20415"/>
    </source>
</evidence>
<evidence type="ECO:0000313" key="3">
    <source>
        <dbReference type="Proteomes" id="UP000077266"/>
    </source>
</evidence>
<name>A0A166BES4_EXIGL</name>
<dbReference type="STRING" id="1314781.A0A166BES4"/>
<dbReference type="AlphaFoldDB" id="A0A166BES4"/>
<organism evidence="2 3">
    <name type="scientific">Exidia glandulosa HHB12029</name>
    <dbReference type="NCBI Taxonomy" id="1314781"/>
    <lineage>
        <taxon>Eukaryota</taxon>
        <taxon>Fungi</taxon>
        <taxon>Dikarya</taxon>
        <taxon>Basidiomycota</taxon>
        <taxon>Agaricomycotina</taxon>
        <taxon>Agaricomycetes</taxon>
        <taxon>Auriculariales</taxon>
        <taxon>Exidiaceae</taxon>
        <taxon>Exidia</taxon>
    </lineage>
</organism>
<evidence type="ECO:0000313" key="2">
    <source>
        <dbReference type="EMBL" id="KZW00400.1"/>
    </source>
</evidence>
<dbReference type="InterPro" id="IPR046522">
    <property type="entry name" value="DUF6699"/>
</dbReference>
<feature type="domain" description="DUF6699" evidence="1">
    <location>
        <begin position="92"/>
        <end position="227"/>
    </location>
</feature>
<accession>A0A166BES4</accession>
<proteinExistence type="predicted"/>
<dbReference type="InParanoid" id="A0A166BES4"/>
<dbReference type="EMBL" id="KV425901">
    <property type="protein sequence ID" value="KZW00400.1"/>
    <property type="molecule type" value="Genomic_DNA"/>
</dbReference>
<keyword evidence="3" id="KW-1185">Reference proteome</keyword>
<dbReference type="Proteomes" id="UP000077266">
    <property type="component" value="Unassembled WGS sequence"/>
</dbReference>
<sequence length="255" mass="28568">MYHYYYPPPFYPITPNVSPAGAHVPLPPSPYLGPVPLHAAPPGYDPYAYGVPPYAYPYYAHNALPAAPPPHQYPAHASQLHGLLHYSKVPRLRFDVAKPYEHVTMLNGSQIPPGNQVQPAVLAPTTKMRLVSPGFPWVIDIDTERPTEDDRFQAGSPITVEILLQKLHATLRSRMTSSEWLLCDKTKRTALSAAFKARCGASGKEYENGLCWVDFLTQTHFYGLTKDDKVVSETLVGRKDEIYETWVVIFGPPRR</sequence>
<dbReference type="Pfam" id="PF20415">
    <property type="entry name" value="DUF6699"/>
    <property type="match status" value="1"/>
</dbReference>
<dbReference type="OrthoDB" id="21474at2759"/>